<proteinExistence type="predicted"/>
<reference evidence="2 3" key="1">
    <citation type="journal article" date="2011" name="J. Bacteriol.">
        <title>Whole-genome shotgun sequencing of the sulfur-oxidizing chemoautotroph Tetrathiobacter kashmirensis.</title>
        <authorList>
            <person name="Ghosh W."/>
            <person name="George A."/>
            <person name="Agarwal A."/>
            <person name="Raj P."/>
            <person name="Alam M."/>
            <person name="Pyne P."/>
            <person name="Das Gupta S.K."/>
        </authorList>
    </citation>
    <scope>NUCLEOTIDE SEQUENCE [LARGE SCALE GENOMIC DNA]</scope>
    <source>
        <strain evidence="2 3">WT001</strain>
    </source>
</reference>
<dbReference type="InterPro" id="IPR039422">
    <property type="entry name" value="MarR/SlyA-like"/>
</dbReference>
<dbReference type="EMBL" id="CP003555">
    <property type="protein sequence ID" value="AFK61894.1"/>
    <property type="molecule type" value="Genomic_DNA"/>
</dbReference>
<evidence type="ECO:0000259" key="1">
    <source>
        <dbReference type="PROSITE" id="PS50995"/>
    </source>
</evidence>
<protein>
    <submittedName>
        <fullName evidence="2">MarR family transcriptional regulator</fullName>
    </submittedName>
</protein>
<dbReference type="SUPFAM" id="SSF46785">
    <property type="entry name" value="Winged helix' DNA-binding domain"/>
    <property type="match status" value="1"/>
</dbReference>
<dbReference type="InterPro" id="IPR036390">
    <property type="entry name" value="WH_DNA-bd_sf"/>
</dbReference>
<organism evidence="2 3">
    <name type="scientific">Advenella kashmirensis (strain DSM 17095 / LMG 22695 / WT001)</name>
    <name type="common">Tetrathiobacter kashmirensis</name>
    <dbReference type="NCBI Taxonomy" id="1036672"/>
    <lineage>
        <taxon>Bacteria</taxon>
        <taxon>Pseudomonadati</taxon>
        <taxon>Pseudomonadota</taxon>
        <taxon>Betaproteobacteria</taxon>
        <taxon>Burkholderiales</taxon>
        <taxon>Alcaligenaceae</taxon>
    </lineage>
</organism>
<dbReference type="PROSITE" id="PS50995">
    <property type="entry name" value="HTH_MARR_2"/>
    <property type="match status" value="1"/>
</dbReference>
<dbReference type="STRING" id="1036672.TKWG_07375"/>
<dbReference type="GO" id="GO:0003700">
    <property type="term" value="F:DNA-binding transcription factor activity"/>
    <property type="evidence" value="ECO:0007669"/>
    <property type="project" value="InterPro"/>
</dbReference>
<dbReference type="OrthoDB" id="8654642at2"/>
<dbReference type="PANTHER" id="PTHR33164">
    <property type="entry name" value="TRANSCRIPTIONAL REGULATOR, MARR FAMILY"/>
    <property type="match status" value="1"/>
</dbReference>
<dbReference type="InterPro" id="IPR036388">
    <property type="entry name" value="WH-like_DNA-bd_sf"/>
</dbReference>
<name>I3UA56_ADVKW</name>
<sequence>MKNYLNYKLDILSAVAKRDADQIYQRECGLDVNHLRLLRLVSFYPEINPSELADRARLDRPKTSRMLARLVDRGFVVKRTTERDGRQVRLATSPQGQILIEKANHIATNLERAFLAPLTAKQQTELADWLDKLTHWVESGGLTRSYETDADELETRGQ</sequence>
<evidence type="ECO:0000313" key="2">
    <source>
        <dbReference type="EMBL" id="AFK61894.1"/>
    </source>
</evidence>
<dbReference type="Gene3D" id="1.10.10.10">
    <property type="entry name" value="Winged helix-like DNA-binding domain superfamily/Winged helix DNA-binding domain"/>
    <property type="match status" value="1"/>
</dbReference>
<dbReference type="Proteomes" id="UP000005267">
    <property type="component" value="Chromosome"/>
</dbReference>
<dbReference type="AlphaFoldDB" id="I3UA56"/>
<reference evidence="3" key="2">
    <citation type="journal article" date="2013" name="PLoS ONE">
        <title>Genome implosion elicits host-confinement in Alcaligenaceae: evidence from the comparative genomics of Tetrathiobacter kashmirensis, a pathogen in the making.</title>
        <authorList>
            <person name="Ghosh W."/>
            <person name="Alam M."/>
            <person name="Roy C."/>
            <person name="Pyne P."/>
            <person name="George A."/>
            <person name="Chakraborty R."/>
            <person name="Majumder S."/>
            <person name="Agarwal A."/>
            <person name="Chakraborty S."/>
            <person name="Majumdar S."/>
            <person name="Gupta S.K."/>
        </authorList>
    </citation>
    <scope>NUCLEOTIDE SEQUENCE [LARGE SCALE GENOMIC DNA]</scope>
    <source>
        <strain evidence="3">WT001</strain>
    </source>
</reference>
<gene>
    <name evidence="2" type="ordered locus">TKWG_07375</name>
</gene>
<dbReference type="InterPro" id="IPR000835">
    <property type="entry name" value="HTH_MarR-typ"/>
</dbReference>
<dbReference type="PANTHER" id="PTHR33164:SF43">
    <property type="entry name" value="HTH-TYPE TRANSCRIPTIONAL REPRESSOR YETL"/>
    <property type="match status" value="1"/>
</dbReference>
<dbReference type="HOGENOM" id="CLU_083287_8_0_4"/>
<dbReference type="Pfam" id="PF12802">
    <property type="entry name" value="MarR_2"/>
    <property type="match status" value="1"/>
</dbReference>
<evidence type="ECO:0000313" key="3">
    <source>
        <dbReference type="Proteomes" id="UP000005267"/>
    </source>
</evidence>
<dbReference type="GO" id="GO:0006950">
    <property type="term" value="P:response to stress"/>
    <property type="evidence" value="ECO:0007669"/>
    <property type="project" value="TreeGrafter"/>
</dbReference>
<accession>I3UA56</accession>
<dbReference type="RefSeq" id="WP_014749985.1">
    <property type="nucleotide sequence ID" value="NC_017964.1"/>
</dbReference>
<dbReference type="KEGG" id="aka:TKWG_07375"/>
<dbReference type="SMART" id="SM00347">
    <property type="entry name" value="HTH_MARR"/>
    <property type="match status" value="1"/>
</dbReference>
<feature type="domain" description="HTH marR-type" evidence="1">
    <location>
        <begin position="2"/>
        <end position="135"/>
    </location>
</feature>
<dbReference type="PRINTS" id="PR00598">
    <property type="entry name" value="HTHMARR"/>
</dbReference>
<keyword evidence="3" id="KW-1185">Reference proteome</keyword>